<accession>A0ABR3V8V0</accession>
<sequence length="191" mass="21670">MPENTVQDSDQSGQAPKHIAALAEHLSDMCDEAARGLQDLANLRHEGHQNNETNEAAAHATGRLDRVAEKQLEFAELMLRIHRELIPEPSEQDVGYRQGMCWAIARAKDTNNDMVDILHDRLERQEHAPILCREIVFIDVDILLLASTSGPVDWVSRTGGGGGMLNLLRPRSEQEWRINQYLEQYLYFKTT</sequence>
<proteinExistence type="predicted"/>
<organism evidence="1 2">
    <name type="scientific">Humicola insolens</name>
    <name type="common">Soft-rot fungus</name>
    <dbReference type="NCBI Taxonomy" id="85995"/>
    <lineage>
        <taxon>Eukaryota</taxon>
        <taxon>Fungi</taxon>
        <taxon>Dikarya</taxon>
        <taxon>Ascomycota</taxon>
        <taxon>Pezizomycotina</taxon>
        <taxon>Sordariomycetes</taxon>
        <taxon>Sordariomycetidae</taxon>
        <taxon>Sordariales</taxon>
        <taxon>Chaetomiaceae</taxon>
        <taxon>Mycothermus</taxon>
    </lineage>
</organism>
<gene>
    <name evidence="1" type="ORF">VTJ49DRAFT_2879</name>
</gene>
<comment type="caution">
    <text evidence="1">The sequence shown here is derived from an EMBL/GenBank/DDBJ whole genome shotgun (WGS) entry which is preliminary data.</text>
</comment>
<keyword evidence="2" id="KW-1185">Reference proteome</keyword>
<name>A0ABR3V8V0_HUMIN</name>
<reference evidence="1 2" key="1">
    <citation type="journal article" date="2024" name="Commun. Biol.">
        <title>Comparative genomic analysis of thermophilic fungi reveals convergent evolutionary adaptations and gene losses.</title>
        <authorList>
            <person name="Steindorff A.S."/>
            <person name="Aguilar-Pontes M.V."/>
            <person name="Robinson A.J."/>
            <person name="Andreopoulos B."/>
            <person name="LaButti K."/>
            <person name="Kuo A."/>
            <person name="Mondo S."/>
            <person name="Riley R."/>
            <person name="Otillar R."/>
            <person name="Haridas S."/>
            <person name="Lipzen A."/>
            <person name="Grimwood J."/>
            <person name="Schmutz J."/>
            <person name="Clum A."/>
            <person name="Reid I.D."/>
            <person name="Moisan M.C."/>
            <person name="Butler G."/>
            <person name="Nguyen T.T.M."/>
            <person name="Dewar K."/>
            <person name="Conant G."/>
            <person name="Drula E."/>
            <person name="Henrissat B."/>
            <person name="Hansel C."/>
            <person name="Singer S."/>
            <person name="Hutchinson M.I."/>
            <person name="de Vries R.P."/>
            <person name="Natvig D.O."/>
            <person name="Powell A.J."/>
            <person name="Tsang A."/>
            <person name="Grigoriev I.V."/>
        </authorList>
    </citation>
    <scope>NUCLEOTIDE SEQUENCE [LARGE SCALE GENOMIC DNA]</scope>
    <source>
        <strain evidence="1 2">CBS 620.91</strain>
    </source>
</reference>
<protein>
    <submittedName>
        <fullName evidence="1">Uncharacterized protein</fullName>
    </submittedName>
</protein>
<evidence type="ECO:0000313" key="1">
    <source>
        <dbReference type="EMBL" id="KAL1838245.1"/>
    </source>
</evidence>
<dbReference type="Proteomes" id="UP001583172">
    <property type="component" value="Unassembled WGS sequence"/>
</dbReference>
<dbReference type="EMBL" id="JAZGSY010000228">
    <property type="protein sequence ID" value="KAL1838245.1"/>
    <property type="molecule type" value="Genomic_DNA"/>
</dbReference>
<evidence type="ECO:0000313" key="2">
    <source>
        <dbReference type="Proteomes" id="UP001583172"/>
    </source>
</evidence>